<reference evidence="12" key="1">
    <citation type="submission" date="2023-07" db="EMBL/GenBank/DDBJ databases">
        <authorList>
            <consortium name="CYATHOMIX"/>
        </authorList>
    </citation>
    <scope>NUCLEOTIDE SEQUENCE</scope>
    <source>
        <strain evidence="12">N/A</strain>
    </source>
</reference>
<feature type="transmembrane region" description="Helical" evidence="9">
    <location>
        <begin position="592"/>
        <end position="612"/>
    </location>
</feature>
<keyword evidence="6 9" id="KW-1133">Transmembrane helix</keyword>
<dbReference type="InterPro" id="IPR002490">
    <property type="entry name" value="V-ATPase_116kDa_su"/>
</dbReference>
<comment type="caution">
    <text evidence="12">The sequence shown here is derived from an EMBL/GenBank/DDBJ whole genome shotgun (WGS) entry which is preliminary data.</text>
</comment>
<keyword evidence="8 9" id="KW-0472">Membrane</keyword>
<dbReference type="Pfam" id="PF01496">
    <property type="entry name" value="V_ATPase_I"/>
    <property type="match status" value="1"/>
</dbReference>
<proteinExistence type="inferred from homology"/>
<organism evidence="12 13">
    <name type="scientific">Cylicocyclus nassatus</name>
    <name type="common">Nematode worm</name>
    <dbReference type="NCBI Taxonomy" id="53992"/>
    <lineage>
        <taxon>Eukaryota</taxon>
        <taxon>Metazoa</taxon>
        <taxon>Ecdysozoa</taxon>
        <taxon>Nematoda</taxon>
        <taxon>Chromadorea</taxon>
        <taxon>Rhabditida</taxon>
        <taxon>Rhabditina</taxon>
        <taxon>Rhabditomorpha</taxon>
        <taxon>Strongyloidea</taxon>
        <taxon>Strongylidae</taxon>
        <taxon>Cylicocyclus</taxon>
    </lineage>
</organism>
<accession>A0AA36H5Q7</accession>
<feature type="transmembrane region" description="Helical" evidence="9">
    <location>
        <begin position="494"/>
        <end position="512"/>
    </location>
</feature>
<evidence type="ECO:0000256" key="4">
    <source>
        <dbReference type="ARBA" id="ARBA00022692"/>
    </source>
</evidence>
<name>A0AA36H5Q7_CYLNA</name>
<keyword evidence="3 9" id="KW-0813">Transport</keyword>
<evidence type="ECO:0000256" key="11">
    <source>
        <dbReference type="SAM" id="MobiDB-lite"/>
    </source>
</evidence>
<dbReference type="GO" id="GO:0007035">
    <property type="term" value="P:vacuolar acidification"/>
    <property type="evidence" value="ECO:0007669"/>
    <property type="project" value="TreeGrafter"/>
</dbReference>
<evidence type="ECO:0000313" key="13">
    <source>
        <dbReference type="Proteomes" id="UP001176961"/>
    </source>
</evidence>
<keyword evidence="13" id="KW-1185">Reference proteome</keyword>
<comment type="function">
    <text evidence="9">Essential component of the vacuolar proton pump (V-ATPase), a multimeric enzyme that catalyzes the translocation of protons across the membranes. Required for assembly and activity of the V-ATPase.</text>
</comment>
<dbReference type="GO" id="GO:0046961">
    <property type="term" value="F:proton-transporting ATPase activity, rotational mechanism"/>
    <property type="evidence" value="ECO:0007669"/>
    <property type="project" value="InterPro"/>
</dbReference>
<evidence type="ECO:0000256" key="3">
    <source>
        <dbReference type="ARBA" id="ARBA00022448"/>
    </source>
</evidence>
<evidence type="ECO:0000256" key="9">
    <source>
        <dbReference type="RuleBase" id="RU361189"/>
    </source>
</evidence>
<gene>
    <name evidence="12" type="ORF">CYNAS_LOCUS16239</name>
</gene>
<evidence type="ECO:0000256" key="10">
    <source>
        <dbReference type="SAM" id="Coils"/>
    </source>
</evidence>
<feature type="transmembrane region" description="Helical" evidence="9">
    <location>
        <begin position="449"/>
        <end position="473"/>
    </location>
</feature>
<feature type="transmembrane region" description="Helical" evidence="9">
    <location>
        <begin position="870"/>
        <end position="894"/>
    </location>
</feature>
<dbReference type="GO" id="GO:0000220">
    <property type="term" value="C:vacuolar proton-transporting V-type ATPase, V0 domain"/>
    <property type="evidence" value="ECO:0007669"/>
    <property type="project" value="InterPro"/>
</dbReference>
<evidence type="ECO:0000313" key="12">
    <source>
        <dbReference type="EMBL" id="CAJ0604256.1"/>
    </source>
</evidence>
<comment type="subcellular location">
    <subcellularLocation>
        <location evidence="1">Membrane</location>
        <topology evidence="1">Multi-pass membrane protein</topology>
    </subcellularLocation>
</comment>
<dbReference type="Proteomes" id="UP001176961">
    <property type="component" value="Unassembled WGS sequence"/>
</dbReference>
<evidence type="ECO:0000256" key="1">
    <source>
        <dbReference type="ARBA" id="ARBA00004141"/>
    </source>
</evidence>
<evidence type="ECO:0000256" key="2">
    <source>
        <dbReference type="ARBA" id="ARBA00009904"/>
    </source>
</evidence>
<feature type="transmembrane region" description="Helical" evidence="9">
    <location>
        <begin position="719"/>
        <end position="738"/>
    </location>
</feature>
<dbReference type="PANTHER" id="PTHR11629">
    <property type="entry name" value="VACUOLAR PROTON ATPASES"/>
    <property type="match status" value="1"/>
</dbReference>
<dbReference type="GO" id="GO:0051117">
    <property type="term" value="F:ATPase binding"/>
    <property type="evidence" value="ECO:0007669"/>
    <property type="project" value="TreeGrafter"/>
</dbReference>
<keyword evidence="4 9" id="KW-0812">Transmembrane</keyword>
<feature type="transmembrane region" description="Helical" evidence="9">
    <location>
        <begin position="624"/>
        <end position="649"/>
    </location>
</feature>
<feature type="coiled-coil region" evidence="10">
    <location>
        <begin position="106"/>
        <end position="171"/>
    </location>
</feature>
<dbReference type="PANTHER" id="PTHR11629:SF73">
    <property type="entry name" value="V-TYPE PROTON ATPASE 116 KDA SUBUNIT A 2"/>
    <property type="match status" value="1"/>
</dbReference>
<keyword evidence="10" id="KW-0175">Coiled coil</keyword>
<evidence type="ECO:0000256" key="6">
    <source>
        <dbReference type="ARBA" id="ARBA00022989"/>
    </source>
</evidence>
<dbReference type="AlphaFoldDB" id="A0AA36H5Q7"/>
<feature type="region of interest" description="Disordered" evidence="11">
    <location>
        <begin position="1"/>
        <end position="40"/>
    </location>
</feature>
<evidence type="ECO:0000256" key="5">
    <source>
        <dbReference type="ARBA" id="ARBA00022781"/>
    </source>
</evidence>
<dbReference type="InterPro" id="IPR026028">
    <property type="entry name" value="V-type_ATPase_116kDa_su_euka"/>
</dbReference>
<evidence type="ECO:0000256" key="8">
    <source>
        <dbReference type="ARBA" id="ARBA00023136"/>
    </source>
</evidence>
<sequence length="935" mass="107047">MLLMASPQQCDDCENSELTDETQRDRHGRRPFSGLSSPSSSVKMYSNIMGSLTRSEDMRFCQLIVEKEAAFNCVAELGKHPFVQFKDLNPDVNPFQRTFVRDIRRYEEMERKLRFLETQINKDNINIPGKLDNGDYTVMPTAELNQLESTLNDLERDVKNMNDSDAQLKKNYMELKEWDAVLDKTDEFFQGGMDDQAAEELEQQEEEYGGKGEKAPISYAVGVIRRERLSAFERVLWRACHHTAYLRSSDIEEEEDEYYETEKSSVFIVFYKGDRMRSIVEKVCDGFKAKLMKNCPKTFKERQSARADVRARLADLRTVLGQTKEHRYRVLQAAANNHNNWMRQVRMQKAVYHHLNLFTFDGIGRFFVAECWVPTIHIDDVKAALEKGAEASGSTVRPVLNVLETSEIPPTYNRTNKFTEVFQGIVDSYGIANYRELNPAPYTIISFPYIFACMFGDMGHGLLMFLAGLWFVLREKNLIERNIKDEIFSMFFGGRYIILLMGIFSMHAGFMYNDLFAKSFNIFGSKWLNPYSHDQLDSWINQSMVNKKEMGLEMDPGYAFQHDDGPYLFGMDPIWNLGENKLNFTNSLKMKISVIVGIAQMTFGVILSLYNYRFFKSKIEIFTVFIPQMLFMLCIFVYLCLEIVLKWVFFWVKPDIIFGRIYPGSHCAPSLLIGLISMFMFKDREPGFVQLDKPINGANNEYMEIDQCHLTQWYPGQSFIEGLLVIISVICIPIMLFGKPIHFLMEQKKKKKAMGSNISVRANVVSDDSEIIINGSKKEKNGGAEIGDQAPAAVATSGGAAHATAAAAHEDEAFGDIMVHQAIHTIEYVLGCVSHTASYLRLWALSLAHAQLSEVLWEMVLHNSFGLSGIFGYIALYVIFFVFGVLTFSILVLMEGLSAFLHALRLHWVEFQSKFYLGLGYGFEPYSFKKALMVE</sequence>
<dbReference type="GO" id="GO:0005886">
    <property type="term" value="C:plasma membrane"/>
    <property type="evidence" value="ECO:0007669"/>
    <property type="project" value="TreeGrafter"/>
</dbReference>
<comment type="similarity">
    <text evidence="2 9">Belongs to the V-ATPase 116 kDa subunit family.</text>
</comment>
<keyword evidence="5 9" id="KW-0375">Hydrogen ion transport</keyword>
<evidence type="ECO:0000256" key="7">
    <source>
        <dbReference type="ARBA" id="ARBA00023065"/>
    </source>
</evidence>
<protein>
    <recommendedName>
        <fullName evidence="9">V-type proton ATPase subunit a</fullName>
    </recommendedName>
</protein>
<feature type="compositionally biased region" description="Acidic residues" evidence="11">
    <location>
        <begin position="11"/>
        <end position="20"/>
    </location>
</feature>
<dbReference type="PIRSF" id="PIRSF001293">
    <property type="entry name" value="ATP6V0A1"/>
    <property type="match status" value="1"/>
</dbReference>
<keyword evidence="7 9" id="KW-0406">Ion transport</keyword>
<dbReference type="EMBL" id="CATQJL010000305">
    <property type="protein sequence ID" value="CAJ0604256.1"/>
    <property type="molecule type" value="Genomic_DNA"/>
</dbReference>